<evidence type="ECO:0000313" key="2">
    <source>
        <dbReference type="EMBL" id="CUR55827.1"/>
    </source>
</evidence>
<feature type="region of interest" description="Disordered" evidence="1">
    <location>
        <begin position="1"/>
        <end position="26"/>
    </location>
</feature>
<evidence type="ECO:0000256" key="1">
    <source>
        <dbReference type="SAM" id="MobiDB-lite"/>
    </source>
</evidence>
<dbReference type="AlphaFoldDB" id="A0A2P2C1D1"/>
<accession>A0A2P2C1D1</accession>
<dbReference type="EMBL" id="CZKA01000025">
    <property type="protein sequence ID" value="CUR55827.1"/>
    <property type="molecule type" value="Genomic_DNA"/>
</dbReference>
<reference evidence="2" key="1">
    <citation type="submission" date="2015-08" db="EMBL/GenBank/DDBJ databases">
        <authorList>
            <person name="Babu N.S."/>
            <person name="Beckwith C.J."/>
            <person name="Beseler K.G."/>
            <person name="Brison A."/>
            <person name="Carone J.V."/>
            <person name="Caskin T.P."/>
            <person name="Diamond M."/>
            <person name="Durham M.E."/>
            <person name="Foxe J.M."/>
            <person name="Go M."/>
            <person name="Henderson B.A."/>
            <person name="Jones I.B."/>
            <person name="McGettigan J.A."/>
            <person name="Micheletti S.J."/>
            <person name="Nasrallah M.E."/>
            <person name="Ortiz D."/>
            <person name="Piller C.R."/>
            <person name="Privatt S.R."/>
            <person name="Schneider S.L."/>
            <person name="Sharp S."/>
            <person name="Smith T.C."/>
            <person name="Stanton J.D."/>
            <person name="Ullery H.E."/>
            <person name="Wilson R.J."/>
            <person name="Serrano M.G."/>
            <person name="Buck G."/>
            <person name="Lee V."/>
            <person name="Wang Y."/>
            <person name="Carvalho R."/>
            <person name="Voegtly L."/>
            <person name="Shi R."/>
            <person name="Duckworth R."/>
            <person name="Johnson A."/>
            <person name="Loviza R."/>
            <person name="Walstead R."/>
            <person name="Shah Z."/>
            <person name="Kiflezghi M."/>
            <person name="Wade K."/>
            <person name="Ball S.L."/>
            <person name="Bradley K.W."/>
            <person name="Asai D.J."/>
            <person name="Bowman C.A."/>
            <person name="Russell D.A."/>
            <person name="Pope W.H."/>
            <person name="Jacobs-Sera D."/>
            <person name="Hendrix R.W."/>
            <person name="Hatfull G.F."/>
        </authorList>
    </citation>
    <scope>NUCLEOTIDE SEQUENCE</scope>
</reference>
<name>A0A2P2C1D1_9ZZZZ</name>
<protein>
    <submittedName>
        <fullName evidence="2">Uncharacterized protein</fullName>
    </submittedName>
</protein>
<gene>
    <name evidence="2" type="ORF">NOCA2310007</name>
</gene>
<proteinExistence type="predicted"/>
<sequence length="61" mass="6451">MLRTRTGQHFHQSHVDGPAGTLRGTVGEPLSRIPWVVLGGFPVSMSPPPILGHARAATQGL</sequence>
<organism evidence="2">
    <name type="scientific">metagenome</name>
    <dbReference type="NCBI Taxonomy" id="256318"/>
    <lineage>
        <taxon>unclassified sequences</taxon>
        <taxon>metagenomes</taxon>
    </lineage>
</organism>
<feature type="compositionally biased region" description="Basic residues" evidence="1">
    <location>
        <begin position="1"/>
        <end position="12"/>
    </location>
</feature>